<evidence type="ECO:0000256" key="8">
    <source>
        <dbReference type="ARBA" id="ARBA00023136"/>
    </source>
</evidence>
<comment type="subcellular location">
    <subcellularLocation>
        <location evidence="1">Cell inner membrane</location>
        <topology evidence="1">Multi-pass membrane protein</topology>
    </subcellularLocation>
</comment>
<dbReference type="GO" id="GO:0043190">
    <property type="term" value="C:ATP-binding cassette (ABC) transporter complex"/>
    <property type="evidence" value="ECO:0007669"/>
    <property type="project" value="InterPro"/>
</dbReference>
<dbReference type="NCBIfam" id="TIGR04407">
    <property type="entry name" value="LptF_YjgP"/>
    <property type="match status" value="1"/>
</dbReference>
<dbReference type="InterPro" id="IPR005495">
    <property type="entry name" value="LptG/LptF_permease"/>
</dbReference>
<keyword evidence="8 9" id="KW-0472">Membrane</keyword>
<keyword evidence="4" id="KW-1003">Cell membrane</keyword>
<evidence type="ECO:0000256" key="7">
    <source>
        <dbReference type="ARBA" id="ARBA00022989"/>
    </source>
</evidence>
<feature type="transmembrane region" description="Helical" evidence="9">
    <location>
        <begin position="324"/>
        <end position="345"/>
    </location>
</feature>
<feature type="transmembrane region" description="Helical" evidence="9">
    <location>
        <begin position="101"/>
        <end position="120"/>
    </location>
</feature>
<dbReference type="GO" id="GO:0055085">
    <property type="term" value="P:transmembrane transport"/>
    <property type="evidence" value="ECO:0007669"/>
    <property type="project" value="InterPro"/>
</dbReference>
<evidence type="ECO:0000313" key="10">
    <source>
        <dbReference type="EMBL" id="OGI38937.1"/>
    </source>
</evidence>
<dbReference type="PANTHER" id="PTHR33529">
    <property type="entry name" value="SLR0882 PROTEIN-RELATED"/>
    <property type="match status" value="1"/>
</dbReference>
<dbReference type="Pfam" id="PF03739">
    <property type="entry name" value="LptF_LptG"/>
    <property type="match status" value="1"/>
</dbReference>
<evidence type="ECO:0000256" key="9">
    <source>
        <dbReference type="SAM" id="Phobius"/>
    </source>
</evidence>
<keyword evidence="5" id="KW-0997">Cell inner membrane</keyword>
<feature type="transmembrane region" description="Helical" evidence="9">
    <location>
        <begin position="269"/>
        <end position="286"/>
    </location>
</feature>
<proteinExistence type="predicted"/>
<evidence type="ECO:0000256" key="3">
    <source>
        <dbReference type="ARBA" id="ARBA00022448"/>
    </source>
</evidence>
<dbReference type="PANTHER" id="PTHR33529:SF7">
    <property type="entry name" value="LIPOPOLYSACCHARIDE EXPORT SYSTEM PERMEASE PROTEIN LPTF"/>
    <property type="match status" value="1"/>
</dbReference>
<evidence type="ECO:0000313" key="11">
    <source>
        <dbReference type="Proteomes" id="UP000179334"/>
    </source>
</evidence>
<evidence type="ECO:0000256" key="2">
    <source>
        <dbReference type="ARBA" id="ARBA00014213"/>
    </source>
</evidence>
<dbReference type="AlphaFoldDB" id="A0A1F6T179"/>
<evidence type="ECO:0000256" key="1">
    <source>
        <dbReference type="ARBA" id="ARBA00004429"/>
    </source>
</evidence>
<keyword evidence="3" id="KW-0813">Transport</keyword>
<feature type="transmembrane region" description="Helical" evidence="9">
    <location>
        <begin position="12"/>
        <end position="35"/>
    </location>
</feature>
<keyword evidence="6 9" id="KW-0812">Transmembrane</keyword>
<comment type="caution">
    <text evidence="10">The sequence shown here is derived from an EMBL/GenBank/DDBJ whole genome shotgun (WGS) entry which is preliminary data.</text>
</comment>
<reference evidence="10 11" key="1">
    <citation type="journal article" date="2016" name="Nat. Commun.">
        <title>Thousands of microbial genomes shed light on interconnected biogeochemical processes in an aquifer system.</title>
        <authorList>
            <person name="Anantharaman K."/>
            <person name="Brown C.T."/>
            <person name="Hug L.A."/>
            <person name="Sharon I."/>
            <person name="Castelle C.J."/>
            <person name="Probst A.J."/>
            <person name="Thomas B.C."/>
            <person name="Singh A."/>
            <person name="Wilkins M.J."/>
            <person name="Karaoz U."/>
            <person name="Brodie E.L."/>
            <person name="Williams K.H."/>
            <person name="Hubbard S.S."/>
            <person name="Banfield J.F."/>
        </authorList>
    </citation>
    <scope>NUCLEOTIDE SEQUENCE [LARGE SCALE GENOMIC DNA]</scope>
</reference>
<sequence length="364" mass="40725">MIIHRAFYREAALVTLGITAVLLVIVVFQGLSVFLGRAAMGEESKDVVMTLLGLQTLRKLDLLLPLALYFGILLTLGRWYRDSEMTVLAACGIGLTQLLRPVLLFALALAVVVGLGSFFFTPYASRQTDLVKHESARVPEVSRMTPGVFSESEGGKRIFYTARMDAAGDMEDVFISQLEAGKRAVVVARTGHPYIDTKTGDKFLALRDGMIYKGEPGEAKYQIMRYETYNVRLEPKRLEEPPWKIEGLTNRQLLERGDGSAVAEWHWRLAKPIIVFVLALYALVLAHTDARRGRLSNLFAAILVYLIYSNLLGLGQTLLKKGQVPPAIGLWWLHAGMLLLAAYLLHQRAHNRPLLPSPARIWRR</sequence>
<name>A0A1F6T179_9PROT</name>
<dbReference type="GO" id="GO:0015920">
    <property type="term" value="P:lipopolysaccharide transport"/>
    <property type="evidence" value="ECO:0007669"/>
    <property type="project" value="TreeGrafter"/>
</dbReference>
<dbReference type="EMBL" id="MFSR01000058">
    <property type="protein sequence ID" value="OGI38937.1"/>
    <property type="molecule type" value="Genomic_DNA"/>
</dbReference>
<protein>
    <recommendedName>
        <fullName evidence="2">Lipopolysaccharide export system permease protein LptF</fullName>
    </recommendedName>
</protein>
<dbReference type="Proteomes" id="UP000179334">
    <property type="component" value="Unassembled WGS sequence"/>
</dbReference>
<accession>A0A1F6T179</accession>
<feature type="transmembrane region" description="Helical" evidence="9">
    <location>
        <begin position="62"/>
        <end position="80"/>
    </location>
</feature>
<gene>
    <name evidence="10" type="ORF">A2V91_06390</name>
</gene>
<organism evidence="10 11">
    <name type="scientific">Candidatus Muproteobacteria bacterium RBG_16_64_10</name>
    <dbReference type="NCBI Taxonomy" id="1817757"/>
    <lineage>
        <taxon>Bacteria</taxon>
        <taxon>Pseudomonadati</taxon>
        <taxon>Pseudomonadota</taxon>
        <taxon>Candidatus Muproteobacteria</taxon>
    </lineage>
</organism>
<feature type="transmembrane region" description="Helical" evidence="9">
    <location>
        <begin position="298"/>
        <end position="318"/>
    </location>
</feature>
<keyword evidence="7 9" id="KW-1133">Transmembrane helix</keyword>
<evidence type="ECO:0000256" key="5">
    <source>
        <dbReference type="ARBA" id="ARBA00022519"/>
    </source>
</evidence>
<dbReference type="InterPro" id="IPR030922">
    <property type="entry name" value="LptF"/>
</dbReference>
<evidence type="ECO:0000256" key="6">
    <source>
        <dbReference type="ARBA" id="ARBA00022692"/>
    </source>
</evidence>
<evidence type="ECO:0000256" key="4">
    <source>
        <dbReference type="ARBA" id="ARBA00022475"/>
    </source>
</evidence>